<evidence type="ECO:0000313" key="2">
    <source>
        <dbReference type="EMBL" id="OYN92566.1"/>
    </source>
</evidence>
<dbReference type="InterPro" id="IPR036163">
    <property type="entry name" value="HMA_dom_sf"/>
</dbReference>
<dbReference type="SUPFAM" id="SSF55008">
    <property type="entry name" value="HMA, heavy metal-associated domain"/>
    <property type="match status" value="1"/>
</dbReference>
<accession>A0A255EM30</accession>
<name>A0A255EM30_9ACTN</name>
<evidence type="ECO:0000313" key="3">
    <source>
        <dbReference type="Proteomes" id="UP000216300"/>
    </source>
</evidence>
<protein>
    <recommendedName>
        <fullName evidence="1">HMA domain-containing protein</fullName>
    </recommendedName>
</protein>
<dbReference type="EMBL" id="NMVJ01000001">
    <property type="protein sequence ID" value="OYN92566.1"/>
    <property type="molecule type" value="Genomic_DNA"/>
</dbReference>
<organism evidence="2 3">
    <name type="scientific">Parenemella sanctibonifatiensis</name>
    <dbReference type="NCBI Taxonomy" id="2016505"/>
    <lineage>
        <taxon>Bacteria</taxon>
        <taxon>Bacillati</taxon>
        <taxon>Actinomycetota</taxon>
        <taxon>Actinomycetes</taxon>
        <taxon>Propionibacteriales</taxon>
        <taxon>Propionibacteriaceae</taxon>
        <taxon>Parenemella</taxon>
    </lineage>
</organism>
<sequence length="75" mass="7635">MSTATYEVEGLTCGACIGEVLGKVLDLAGVDEATMDRTADAYSLTVVGAPAPDIEGVRGALRAGGFTVTVRESEV</sequence>
<reference evidence="2 3" key="1">
    <citation type="submission" date="2017-07" db="EMBL/GenBank/DDBJ databases">
        <title>Draft whole genome sequences of clinical Proprionibacteriaceae strains.</title>
        <authorList>
            <person name="Bernier A.-M."/>
            <person name="Bernard K."/>
            <person name="Domingo M.-C."/>
        </authorList>
    </citation>
    <scope>NUCLEOTIDE SEQUENCE [LARGE SCALE GENOMIC DNA]</scope>
    <source>
        <strain evidence="2 3">NML 150081</strain>
    </source>
</reference>
<dbReference type="Proteomes" id="UP000216300">
    <property type="component" value="Unassembled WGS sequence"/>
</dbReference>
<dbReference type="CDD" id="cd00371">
    <property type="entry name" value="HMA"/>
    <property type="match status" value="1"/>
</dbReference>
<keyword evidence="3" id="KW-1185">Reference proteome</keyword>
<proteinExistence type="predicted"/>
<comment type="caution">
    <text evidence="2">The sequence shown here is derived from an EMBL/GenBank/DDBJ whole genome shotgun (WGS) entry which is preliminary data.</text>
</comment>
<evidence type="ECO:0000259" key="1">
    <source>
        <dbReference type="PROSITE" id="PS50846"/>
    </source>
</evidence>
<dbReference type="PROSITE" id="PS50846">
    <property type="entry name" value="HMA_2"/>
    <property type="match status" value="1"/>
</dbReference>
<feature type="domain" description="HMA" evidence="1">
    <location>
        <begin position="2"/>
        <end position="69"/>
    </location>
</feature>
<dbReference type="RefSeq" id="WP_094452566.1">
    <property type="nucleotide sequence ID" value="NZ_NMVJ01000001.1"/>
</dbReference>
<dbReference type="Pfam" id="PF00403">
    <property type="entry name" value="HMA"/>
    <property type="match status" value="1"/>
</dbReference>
<dbReference type="InterPro" id="IPR006121">
    <property type="entry name" value="HMA_dom"/>
</dbReference>
<gene>
    <name evidence="2" type="ORF">CGZ91_03560</name>
</gene>
<dbReference type="Gene3D" id="3.30.70.100">
    <property type="match status" value="1"/>
</dbReference>
<dbReference type="GO" id="GO:0046872">
    <property type="term" value="F:metal ion binding"/>
    <property type="evidence" value="ECO:0007669"/>
    <property type="project" value="InterPro"/>
</dbReference>
<dbReference type="AlphaFoldDB" id="A0A255EM30"/>